<dbReference type="RefSeq" id="WP_283418209.1">
    <property type="nucleotide sequence ID" value="NZ_FXUO01000021.1"/>
</dbReference>
<accession>A0ABY1RB13</accession>
<sequence>MHFKLGLVDWIEIGEFTINRHNNIMVFKGKNNVLVWFGKRDNLDWSKRIIHTISQSRKNTCPKDQKIRERTGWMRKLNN</sequence>
<name>A0ABY1RB13_9FLAO</name>
<dbReference type="Proteomes" id="UP001158050">
    <property type="component" value="Unassembled WGS sequence"/>
</dbReference>
<gene>
    <name evidence="1" type="ORF">SAMN05421679_1212</name>
</gene>
<organism evidence="1 2">
    <name type="scientific">Epilithonimonas pallida</name>
    <dbReference type="NCBI Taxonomy" id="373671"/>
    <lineage>
        <taxon>Bacteria</taxon>
        <taxon>Pseudomonadati</taxon>
        <taxon>Bacteroidota</taxon>
        <taxon>Flavobacteriia</taxon>
        <taxon>Flavobacteriales</taxon>
        <taxon>Weeksellaceae</taxon>
        <taxon>Chryseobacterium group</taxon>
        <taxon>Epilithonimonas</taxon>
    </lineage>
</organism>
<proteinExistence type="predicted"/>
<keyword evidence="2" id="KW-1185">Reference proteome</keyword>
<reference evidence="1 2" key="1">
    <citation type="submission" date="2017-05" db="EMBL/GenBank/DDBJ databases">
        <authorList>
            <person name="Varghese N."/>
            <person name="Submissions S."/>
        </authorList>
    </citation>
    <scope>NUCLEOTIDE SEQUENCE [LARGE SCALE GENOMIC DNA]</scope>
    <source>
        <strain evidence="1 2">DSM 18015</strain>
    </source>
</reference>
<evidence type="ECO:0000313" key="2">
    <source>
        <dbReference type="Proteomes" id="UP001158050"/>
    </source>
</evidence>
<protein>
    <recommendedName>
        <fullName evidence="3">Gelsolin-like domain-containing protein</fullName>
    </recommendedName>
</protein>
<comment type="caution">
    <text evidence="1">The sequence shown here is derived from an EMBL/GenBank/DDBJ whole genome shotgun (WGS) entry which is preliminary data.</text>
</comment>
<evidence type="ECO:0000313" key="1">
    <source>
        <dbReference type="EMBL" id="SMP97639.1"/>
    </source>
</evidence>
<evidence type="ECO:0008006" key="3">
    <source>
        <dbReference type="Google" id="ProtNLM"/>
    </source>
</evidence>
<dbReference type="EMBL" id="FXUO01000021">
    <property type="protein sequence ID" value="SMP97639.1"/>
    <property type="molecule type" value="Genomic_DNA"/>
</dbReference>